<feature type="region of interest" description="Disordered" evidence="1">
    <location>
        <begin position="1"/>
        <end position="24"/>
    </location>
</feature>
<protein>
    <recommendedName>
        <fullName evidence="4">Tc1-like transposase DDE domain-containing protein</fullName>
    </recommendedName>
</protein>
<dbReference type="EMBL" id="JWZT01000937">
    <property type="protein sequence ID" value="KII73192.1"/>
    <property type="molecule type" value="Genomic_DNA"/>
</dbReference>
<evidence type="ECO:0000313" key="3">
    <source>
        <dbReference type="Proteomes" id="UP000031668"/>
    </source>
</evidence>
<dbReference type="AlphaFoldDB" id="A0A0C2NGT1"/>
<sequence length="179" mass="20712">MQRNPGKSIAEGARDLSPRERHLRNNNATFQKDGLLVQINRRGPRNIIVHEIHILEDFNLTISIATVIRAIMRFNITYKLVRLVPPVRNTPKISKRDLSMYKPILIDVIYVDETGFSLHIRRSYGRSQRGQLARITARMNVSGLVNYRSIVTSYNKTEFEIFGAMLATCIRMPEDFYYG</sequence>
<organism evidence="2 3">
    <name type="scientific">Thelohanellus kitauei</name>
    <name type="common">Myxosporean</name>
    <dbReference type="NCBI Taxonomy" id="669202"/>
    <lineage>
        <taxon>Eukaryota</taxon>
        <taxon>Metazoa</taxon>
        <taxon>Cnidaria</taxon>
        <taxon>Myxozoa</taxon>
        <taxon>Myxosporea</taxon>
        <taxon>Bivalvulida</taxon>
        <taxon>Platysporina</taxon>
        <taxon>Myxobolidae</taxon>
        <taxon>Thelohanellus</taxon>
    </lineage>
</organism>
<keyword evidence="3" id="KW-1185">Reference proteome</keyword>
<reference evidence="2 3" key="1">
    <citation type="journal article" date="2014" name="Genome Biol. Evol.">
        <title>The genome of the myxosporean Thelohanellus kitauei shows adaptations to nutrient acquisition within its fish host.</title>
        <authorList>
            <person name="Yang Y."/>
            <person name="Xiong J."/>
            <person name="Zhou Z."/>
            <person name="Huo F."/>
            <person name="Miao W."/>
            <person name="Ran C."/>
            <person name="Liu Y."/>
            <person name="Zhang J."/>
            <person name="Feng J."/>
            <person name="Wang M."/>
            <person name="Wang M."/>
            <person name="Wang L."/>
            <person name="Yao B."/>
        </authorList>
    </citation>
    <scope>NUCLEOTIDE SEQUENCE [LARGE SCALE GENOMIC DNA]</scope>
    <source>
        <strain evidence="2">Wuqing</strain>
    </source>
</reference>
<dbReference type="OrthoDB" id="7744248at2759"/>
<accession>A0A0C2NGT1</accession>
<name>A0A0C2NGT1_THEKT</name>
<dbReference type="Proteomes" id="UP000031668">
    <property type="component" value="Unassembled WGS sequence"/>
</dbReference>
<evidence type="ECO:0008006" key="4">
    <source>
        <dbReference type="Google" id="ProtNLM"/>
    </source>
</evidence>
<proteinExistence type="predicted"/>
<evidence type="ECO:0000313" key="2">
    <source>
        <dbReference type="EMBL" id="KII73192.1"/>
    </source>
</evidence>
<gene>
    <name evidence="2" type="ORF">RF11_06863</name>
</gene>
<evidence type="ECO:0000256" key="1">
    <source>
        <dbReference type="SAM" id="MobiDB-lite"/>
    </source>
</evidence>
<comment type="caution">
    <text evidence="2">The sequence shown here is derived from an EMBL/GenBank/DDBJ whole genome shotgun (WGS) entry which is preliminary data.</text>
</comment>